<reference evidence="1 2" key="1">
    <citation type="journal article" date="2022" name="DNA Res.">
        <title>Chromosomal-level genome assembly of the orchid tree Bauhinia variegata (Leguminosae; Cercidoideae) supports the allotetraploid origin hypothesis of Bauhinia.</title>
        <authorList>
            <person name="Zhong Y."/>
            <person name="Chen Y."/>
            <person name="Zheng D."/>
            <person name="Pang J."/>
            <person name="Liu Y."/>
            <person name="Luo S."/>
            <person name="Meng S."/>
            <person name="Qian L."/>
            <person name="Wei D."/>
            <person name="Dai S."/>
            <person name="Zhou R."/>
        </authorList>
    </citation>
    <scope>NUCLEOTIDE SEQUENCE [LARGE SCALE GENOMIC DNA]</scope>
    <source>
        <strain evidence="1">BV-YZ2020</strain>
    </source>
</reference>
<proteinExistence type="predicted"/>
<keyword evidence="2" id="KW-1185">Reference proteome</keyword>
<name>A0ACB9KJA1_BAUVA</name>
<evidence type="ECO:0000313" key="1">
    <source>
        <dbReference type="EMBL" id="KAI4297340.1"/>
    </source>
</evidence>
<comment type="caution">
    <text evidence="1">The sequence shown here is derived from an EMBL/GenBank/DDBJ whole genome shotgun (WGS) entry which is preliminary data.</text>
</comment>
<accession>A0ACB9KJA1</accession>
<gene>
    <name evidence="1" type="ORF">L6164_037234</name>
</gene>
<sequence length="203" mass="22527">MYERSFRPANVDECRTIKPCNMTCHNFDGGYNCSCPHGYEGDGKKDGSGCFSKEKPKKDPVIVIALETEAPILVYEFVSNGNLYDCIDPLKNATPLPWEKRLSIAEETAEAVSYLHSIASIPIIHRDIKSSNILLDNNDKVKVSDFGASRLVPLDETYVSTIVQGTPRYLDPKYLQISQLNEKSGVYSFGVVIIKLLTGDKAS</sequence>
<protein>
    <submittedName>
        <fullName evidence="1">Uncharacterized protein</fullName>
    </submittedName>
</protein>
<dbReference type="Proteomes" id="UP000828941">
    <property type="component" value="Chromosome 14"/>
</dbReference>
<evidence type="ECO:0000313" key="2">
    <source>
        <dbReference type="Proteomes" id="UP000828941"/>
    </source>
</evidence>
<dbReference type="EMBL" id="CM039439">
    <property type="protein sequence ID" value="KAI4297340.1"/>
    <property type="molecule type" value="Genomic_DNA"/>
</dbReference>
<organism evidence="1 2">
    <name type="scientific">Bauhinia variegata</name>
    <name type="common">Purple orchid tree</name>
    <name type="synonym">Phanera variegata</name>
    <dbReference type="NCBI Taxonomy" id="167791"/>
    <lineage>
        <taxon>Eukaryota</taxon>
        <taxon>Viridiplantae</taxon>
        <taxon>Streptophyta</taxon>
        <taxon>Embryophyta</taxon>
        <taxon>Tracheophyta</taxon>
        <taxon>Spermatophyta</taxon>
        <taxon>Magnoliopsida</taxon>
        <taxon>eudicotyledons</taxon>
        <taxon>Gunneridae</taxon>
        <taxon>Pentapetalae</taxon>
        <taxon>rosids</taxon>
        <taxon>fabids</taxon>
        <taxon>Fabales</taxon>
        <taxon>Fabaceae</taxon>
        <taxon>Cercidoideae</taxon>
        <taxon>Cercideae</taxon>
        <taxon>Bauhiniinae</taxon>
        <taxon>Bauhinia</taxon>
    </lineage>
</organism>